<feature type="compositionally biased region" description="Low complexity" evidence="1">
    <location>
        <begin position="1"/>
        <end position="13"/>
    </location>
</feature>
<feature type="region of interest" description="Disordered" evidence="1">
    <location>
        <begin position="1"/>
        <end position="50"/>
    </location>
</feature>
<organism evidence="2 3">
    <name type="scientific">Ceriporiopsis subvermispora (strain B)</name>
    <name type="common">White-rot fungus</name>
    <name type="synonym">Gelatoporia subvermispora</name>
    <dbReference type="NCBI Taxonomy" id="914234"/>
    <lineage>
        <taxon>Eukaryota</taxon>
        <taxon>Fungi</taxon>
        <taxon>Dikarya</taxon>
        <taxon>Basidiomycota</taxon>
        <taxon>Agaricomycotina</taxon>
        <taxon>Agaricomycetes</taxon>
        <taxon>Polyporales</taxon>
        <taxon>Gelatoporiaceae</taxon>
        <taxon>Gelatoporia</taxon>
    </lineage>
</organism>
<name>M2R2K4_CERS8</name>
<sequence length="213" mass="23354">MSSPNSSPSSSPSRRAHRAHPRIKVSGSRNIRQGSNSATSSSFGSDSEQEDWDAILDRVLDGRSRLTAKRTQQRRQESEARRRVRLGIVDEPISLSRTRRPSVGKTAVDVDTLSRALARTTIDAPAPPLAPSPSPAPAASQIDVHDGTAWEEIWQSTTFEWSPVTNCCMWPDSEVPLDVSMGTYPSIFESCCKAAILPNLLSDTEVSYPWASF</sequence>
<proteinExistence type="predicted"/>
<evidence type="ECO:0000313" key="3">
    <source>
        <dbReference type="Proteomes" id="UP000016930"/>
    </source>
</evidence>
<feature type="compositionally biased region" description="Basic residues" evidence="1">
    <location>
        <begin position="14"/>
        <end position="23"/>
    </location>
</feature>
<feature type="compositionally biased region" description="Low complexity" evidence="1">
    <location>
        <begin position="35"/>
        <end position="46"/>
    </location>
</feature>
<dbReference type="AlphaFoldDB" id="M2R2K4"/>
<reference evidence="2 3" key="1">
    <citation type="journal article" date="2012" name="Proc. Natl. Acad. Sci. U.S.A.">
        <title>Comparative genomics of Ceriporiopsis subvermispora and Phanerochaete chrysosporium provide insight into selective ligninolysis.</title>
        <authorList>
            <person name="Fernandez-Fueyo E."/>
            <person name="Ruiz-Duenas F.J."/>
            <person name="Ferreira P."/>
            <person name="Floudas D."/>
            <person name="Hibbett D.S."/>
            <person name="Canessa P."/>
            <person name="Larrondo L.F."/>
            <person name="James T.Y."/>
            <person name="Seelenfreund D."/>
            <person name="Lobos S."/>
            <person name="Polanco R."/>
            <person name="Tello M."/>
            <person name="Honda Y."/>
            <person name="Watanabe T."/>
            <person name="Watanabe T."/>
            <person name="Ryu J.S."/>
            <person name="Kubicek C.P."/>
            <person name="Schmoll M."/>
            <person name="Gaskell J."/>
            <person name="Hammel K.E."/>
            <person name="St John F.J."/>
            <person name="Vanden Wymelenberg A."/>
            <person name="Sabat G."/>
            <person name="Splinter BonDurant S."/>
            <person name="Syed K."/>
            <person name="Yadav J.S."/>
            <person name="Doddapaneni H."/>
            <person name="Subramanian V."/>
            <person name="Lavin J.L."/>
            <person name="Oguiza J.A."/>
            <person name="Perez G."/>
            <person name="Pisabarro A.G."/>
            <person name="Ramirez L."/>
            <person name="Santoyo F."/>
            <person name="Master E."/>
            <person name="Coutinho P.M."/>
            <person name="Henrissat B."/>
            <person name="Lombard V."/>
            <person name="Magnuson J.K."/>
            <person name="Kuees U."/>
            <person name="Hori C."/>
            <person name="Igarashi K."/>
            <person name="Samejima M."/>
            <person name="Held B.W."/>
            <person name="Barry K.W."/>
            <person name="LaButti K.M."/>
            <person name="Lapidus A."/>
            <person name="Lindquist E.A."/>
            <person name="Lucas S.M."/>
            <person name="Riley R."/>
            <person name="Salamov A.A."/>
            <person name="Hoffmeister D."/>
            <person name="Schwenk D."/>
            <person name="Hadar Y."/>
            <person name="Yarden O."/>
            <person name="de Vries R.P."/>
            <person name="Wiebenga A."/>
            <person name="Stenlid J."/>
            <person name="Eastwood D."/>
            <person name="Grigoriev I.V."/>
            <person name="Berka R.M."/>
            <person name="Blanchette R.A."/>
            <person name="Kersten P."/>
            <person name="Martinez A.T."/>
            <person name="Vicuna R."/>
            <person name="Cullen D."/>
        </authorList>
    </citation>
    <scope>NUCLEOTIDE SEQUENCE [LARGE SCALE GENOMIC DNA]</scope>
    <source>
        <strain evidence="2 3">B</strain>
    </source>
</reference>
<dbReference type="EMBL" id="KB445794">
    <property type="protein sequence ID" value="EMD38770.1"/>
    <property type="molecule type" value="Genomic_DNA"/>
</dbReference>
<accession>M2R2K4</accession>
<keyword evidence="3" id="KW-1185">Reference proteome</keyword>
<gene>
    <name evidence="2" type="ORF">CERSUDRAFT_122340</name>
</gene>
<dbReference type="HOGENOM" id="CLU_1294241_0_0_1"/>
<protein>
    <submittedName>
        <fullName evidence="2">Uncharacterized protein</fullName>
    </submittedName>
</protein>
<evidence type="ECO:0000313" key="2">
    <source>
        <dbReference type="EMBL" id="EMD38770.1"/>
    </source>
</evidence>
<evidence type="ECO:0000256" key="1">
    <source>
        <dbReference type="SAM" id="MobiDB-lite"/>
    </source>
</evidence>
<dbReference type="Proteomes" id="UP000016930">
    <property type="component" value="Unassembled WGS sequence"/>
</dbReference>